<keyword evidence="3" id="KW-0812">Transmembrane</keyword>
<gene>
    <name evidence="9" type="ORF">OLEA9_A010807</name>
</gene>
<evidence type="ECO:0000256" key="2">
    <source>
        <dbReference type="ARBA" id="ARBA00007727"/>
    </source>
</evidence>
<dbReference type="OrthoDB" id="630188at2759"/>
<evidence type="ECO:0000256" key="3">
    <source>
        <dbReference type="ARBA" id="ARBA00022692"/>
    </source>
</evidence>
<accession>A0A8S0TNM2</accession>
<evidence type="ECO:0000313" key="9">
    <source>
        <dbReference type="EMBL" id="CAA3007415.1"/>
    </source>
</evidence>
<keyword evidence="5" id="KW-1133">Transmembrane helix</keyword>
<evidence type="ECO:0000313" key="10">
    <source>
        <dbReference type="Proteomes" id="UP000594638"/>
    </source>
</evidence>
<dbReference type="AlphaFoldDB" id="A0A8S0TNM2"/>
<dbReference type="GO" id="GO:0016413">
    <property type="term" value="F:O-acetyltransferase activity"/>
    <property type="evidence" value="ECO:0007669"/>
    <property type="project" value="InterPro"/>
</dbReference>
<protein>
    <submittedName>
        <fullName evidence="9">Trichome birefringence-like 4</fullName>
    </submittedName>
</protein>
<keyword evidence="4" id="KW-0735">Signal-anchor</keyword>
<dbReference type="InterPro" id="IPR025846">
    <property type="entry name" value="TBL_N"/>
</dbReference>
<keyword evidence="6" id="KW-0472">Membrane</keyword>
<dbReference type="EMBL" id="CACTIH010007274">
    <property type="protein sequence ID" value="CAA3007415.1"/>
    <property type="molecule type" value="Genomic_DNA"/>
</dbReference>
<evidence type="ECO:0000259" key="8">
    <source>
        <dbReference type="Pfam" id="PF14416"/>
    </source>
</evidence>
<evidence type="ECO:0000256" key="4">
    <source>
        <dbReference type="ARBA" id="ARBA00022968"/>
    </source>
</evidence>
<dbReference type="Proteomes" id="UP000594638">
    <property type="component" value="Unassembled WGS sequence"/>
</dbReference>
<sequence>MGLSIARRLRTPRCISALSRDSGHSRYCLRAVRVSSTTPDGKAMKIFNSDIAFNLSKENDSSLNSGVNVENSSNFLQIVEKRQEEELVQVDDDQRVHFVPFRIETEIHGARNQYQALVFSPATTKHQQTGRPLSPSETDQVSPLSTVVSADPCHVAAFSPAGTTRKSSRSSGNCSVFNKEIASCDFFDGHWVKEENFEPLYKPGSCPYIDDAFNCFKNGRLDSDYLKLRWKPHGCKIPSGLKMLKMLRGKRMVFVGDSLNRNMWESLVCALRESLVHKDRVFEASGGREFRSQGFYSFKFEDFKCSIDFVKSPFLVQEWIFSDKAGTRRETLRLDLMQGSYNEYHDADIIIFNTGHWWTHQKTYKGNYYFQEGNHVYSKLEVADAYKRALRTWAQWVDTNINSSRTRVFFHGYSASHFKGGQWNSGGNCYGETKPIMNDTYLAPYPWMMRVLESVISEMKTPVIYLNITKMTDYRKDGHPSIFRQSVTQMKPGTIQDCSHWCLPGVPDSWNELLYAILLRSQKKI</sequence>
<dbReference type="InterPro" id="IPR029962">
    <property type="entry name" value="TBL"/>
</dbReference>
<dbReference type="InterPro" id="IPR026057">
    <property type="entry name" value="TBL_C"/>
</dbReference>
<dbReference type="Pfam" id="PF14416">
    <property type="entry name" value="PMR5N"/>
    <property type="match status" value="1"/>
</dbReference>
<evidence type="ECO:0000256" key="5">
    <source>
        <dbReference type="ARBA" id="ARBA00022989"/>
    </source>
</evidence>
<comment type="similarity">
    <text evidence="2">Belongs to the PC-esterase family. TBL subfamily.</text>
</comment>
<feature type="domain" description="Trichome birefringence-like N-terminal" evidence="8">
    <location>
        <begin position="183"/>
        <end position="236"/>
    </location>
</feature>
<keyword evidence="10" id="KW-1185">Reference proteome</keyword>
<evidence type="ECO:0000256" key="1">
    <source>
        <dbReference type="ARBA" id="ARBA00004167"/>
    </source>
</evidence>
<reference evidence="9 10" key="1">
    <citation type="submission" date="2019-12" db="EMBL/GenBank/DDBJ databases">
        <authorList>
            <person name="Alioto T."/>
            <person name="Alioto T."/>
            <person name="Gomez Garrido J."/>
        </authorList>
    </citation>
    <scope>NUCLEOTIDE SEQUENCE [LARGE SCALE GENOMIC DNA]</scope>
</reference>
<feature type="domain" description="Trichome birefringence-like C-terminal" evidence="7">
    <location>
        <begin position="241"/>
        <end position="516"/>
    </location>
</feature>
<comment type="subcellular location">
    <subcellularLocation>
        <location evidence="1">Membrane</location>
        <topology evidence="1">Single-pass membrane protein</topology>
    </subcellularLocation>
</comment>
<dbReference type="PANTHER" id="PTHR32285">
    <property type="entry name" value="PROTEIN TRICHOME BIREFRINGENCE-LIKE 9-RELATED"/>
    <property type="match status" value="1"/>
</dbReference>
<dbReference type="Pfam" id="PF13839">
    <property type="entry name" value="PC-Esterase"/>
    <property type="match status" value="1"/>
</dbReference>
<dbReference type="GO" id="GO:0005794">
    <property type="term" value="C:Golgi apparatus"/>
    <property type="evidence" value="ECO:0007669"/>
    <property type="project" value="TreeGrafter"/>
</dbReference>
<proteinExistence type="inferred from homology"/>
<evidence type="ECO:0000259" key="7">
    <source>
        <dbReference type="Pfam" id="PF13839"/>
    </source>
</evidence>
<dbReference type="PANTHER" id="PTHR32285:SF241">
    <property type="entry name" value="PROTEIN TRICHOME BIREFRINGENCE-LIKE 4"/>
    <property type="match status" value="1"/>
</dbReference>
<dbReference type="Gramene" id="OE9A010807T1">
    <property type="protein sequence ID" value="OE9A010807C1"/>
    <property type="gene ID" value="OE9A010807"/>
</dbReference>
<evidence type="ECO:0000256" key="6">
    <source>
        <dbReference type="ARBA" id="ARBA00023136"/>
    </source>
</evidence>
<name>A0A8S0TNM2_OLEEU</name>
<comment type="caution">
    <text evidence="9">The sequence shown here is derived from an EMBL/GenBank/DDBJ whole genome shotgun (WGS) entry which is preliminary data.</text>
</comment>
<dbReference type="GO" id="GO:0016020">
    <property type="term" value="C:membrane"/>
    <property type="evidence" value="ECO:0007669"/>
    <property type="project" value="UniProtKB-SubCell"/>
</dbReference>
<organism evidence="9 10">
    <name type="scientific">Olea europaea subsp. europaea</name>
    <dbReference type="NCBI Taxonomy" id="158383"/>
    <lineage>
        <taxon>Eukaryota</taxon>
        <taxon>Viridiplantae</taxon>
        <taxon>Streptophyta</taxon>
        <taxon>Embryophyta</taxon>
        <taxon>Tracheophyta</taxon>
        <taxon>Spermatophyta</taxon>
        <taxon>Magnoliopsida</taxon>
        <taxon>eudicotyledons</taxon>
        <taxon>Gunneridae</taxon>
        <taxon>Pentapetalae</taxon>
        <taxon>asterids</taxon>
        <taxon>lamiids</taxon>
        <taxon>Lamiales</taxon>
        <taxon>Oleaceae</taxon>
        <taxon>Oleeae</taxon>
        <taxon>Olea</taxon>
    </lineage>
</organism>